<organism evidence="5 6">
    <name type="scientific">Diacronema lutheri</name>
    <name type="common">Unicellular marine alga</name>
    <name type="synonym">Monochrysis lutheri</name>
    <dbReference type="NCBI Taxonomy" id="2081491"/>
    <lineage>
        <taxon>Eukaryota</taxon>
        <taxon>Haptista</taxon>
        <taxon>Haptophyta</taxon>
        <taxon>Pavlovophyceae</taxon>
        <taxon>Pavlovales</taxon>
        <taxon>Pavlovaceae</taxon>
        <taxon>Diacronema</taxon>
    </lineage>
</organism>
<reference evidence="5" key="1">
    <citation type="submission" date="2021-05" db="EMBL/GenBank/DDBJ databases">
        <title>The genome of the haptophyte Pavlova lutheri (Diacronema luteri, Pavlovales) - a model for lipid biosynthesis in eukaryotic algae.</title>
        <authorList>
            <person name="Hulatt C.J."/>
            <person name="Posewitz M.C."/>
        </authorList>
    </citation>
    <scope>NUCLEOTIDE SEQUENCE</scope>
    <source>
        <strain evidence="5">NIVA-4/92</strain>
    </source>
</reference>
<dbReference type="EMBL" id="JAGTXO010000056">
    <property type="protein sequence ID" value="KAG8458147.1"/>
    <property type="molecule type" value="Genomic_DNA"/>
</dbReference>
<dbReference type="PROSITE" id="PS51221">
    <property type="entry name" value="TTL"/>
    <property type="match status" value="1"/>
</dbReference>
<evidence type="ECO:0000256" key="4">
    <source>
        <dbReference type="SAM" id="MobiDB-lite"/>
    </source>
</evidence>
<dbReference type="GO" id="GO:0015631">
    <property type="term" value="F:tubulin binding"/>
    <property type="evidence" value="ECO:0007669"/>
    <property type="project" value="TreeGrafter"/>
</dbReference>
<dbReference type="GO" id="GO:0070740">
    <property type="term" value="F:tubulin-glutamic acid ligase activity"/>
    <property type="evidence" value="ECO:0007669"/>
    <property type="project" value="TreeGrafter"/>
</dbReference>
<dbReference type="OrthoDB" id="202825at2759"/>
<feature type="compositionally biased region" description="Acidic residues" evidence="4">
    <location>
        <begin position="17"/>
        <end position="33"/>
    </location>
</feature>
<dbReference type="AlphaFoldDB" id="A0A8J5XCG6"/>
<feature type="compositionally biased region" description="Gly residues" evidence="4">
    <location>
        <begin position="545"/>
        <end position="565"/>
    </location>
</feature>
<keyword evidence="2" id="KW-0547">Nucleotide-binding</keyword>
<dbReference type="PANTHER" id="PTHR12241:SF147">
    <property type="entry name" value="TUBULIN POLYGLUTAMYLASE TTLL7"/>
    <property type="match status" value="1"/>
</dbReference>
<evidence type="ECO:0000256" key="3">
    <source>
        <dbReference type="ARBA" id="ARBA00022840"/>
    </source>
</evidence>
<dbReference type="GO" id="GO:0005524">
    <property type="term" value="F:ATP binding"/>
    <property type="evidence" value="ECO:0007669"/>
    <property type="project" value="UniProtKB-KW"/>
</dbReference>
<proteinExistence type="predicted"/>
<dbReference type="Pfam" id="PF03133">
    <property type="entry name" value="TTL"/>
    <property type="match status" value="1"/>
</dbReference>
<evidence type="ECO:0000313" key="6">
    <source>
        <dbReference type="Proteomes" id="UP000751190"/>
    </source>
</evidence>
<feature type="region of interest" description="Disordered" evidence="4">
    <location>
        <begin position="537"/>
        <end position="644"/>
    </location>
</feature>
<comment type="caution">
    <text evidence="5">The sequence shown here is derived from an EMBL/GenBank/DDBJ whole genome shotgun (WGS) entry which is preliminary data.</text>
</comment>
<gene>
    <name evidence="5" type="ORF">KFE25_011678</name>
</gene>
<dbReference type="PANTHER" id="PTHR12241">
    <property type="entry name" value="TUBULIN POLYGLUTAMYLASE"/>
    <property type="match status" value="1"/>
</dbReference>
<evidence type="ECO:0000256" key="2">
    <source>
        <dbReference type="ARBA" id="ARBA00022741"/>
    </source>
</evidence>
<keyword evidence="1" id="KW-0436">Ligase</keyword>
<accession>A0A8J5XCG6</accession>
<protein>
    <submittedName>
        <fullName evidence="5">Uncharacterized protein</fullName>
    </submittedName>
</protein>
<feature type="region of interest" description="Disordered" evidence="4">
    <location>
        <begin position="1"/>
        <end position="55"/>
    </location>
</feature>
<dbReference type="Gene3D" id="3.30.470.20">
    <property type="entry name" value="ATP-grasp fold, B domain"/>
    <property type="match status" value="1"/>
</dbReference>
<dbReference type="InterPro" id="IPR004344">
    <property type="entry name" value="TTL/TTLL_fam"/>
</dbReference>
<dbReference type="Proteomes" id="UP000751190">
    <property type="component" value="Unassembled WGS sequence"/>
</dbReference>
<evidence type="ECO:0000256" key="1">
    <source>
        <dbReference type="ARBA" id="ARBA00022598"/>
    </source>
</evidence>
<keyword evidence="3" id="KW-0067">ATP-binding</keyword>
<dbReference type="SUPFAM" id="SSF56059">
    <property type="entry name" value="Glutathione synthetase ATP-binding domain-like"/>
    <property type="match status" value="1"/>
</dbReference>
<dbReference type="GO" id="GO:0000226">
    <property type="term" value="P:microtubule cytoskeleton organization"/>
    <property type="evidence" value="ECO:0007669"/>
    <property type="project" value="TreeGrafter"/>
</dbReference>
<evidence type="ECO:0000313" key="5">
    <source>
        <dbReference type="EMBL" id="KAG8458147.1"/>
    </source>
</evidence>
<sequence length="723" mass="77709">MASLGPLRTDDGRDGEPEVGEGDEAEGEADEEGVSSIVEADTQARAAVAPPPSPPCAAGKLLHQRHKKLRADLSACKYEAVREAMEQLGWEILAPADEGEVADDSWNIYWTDVSVSQERVTRLRPLQRINHFPGMLELARKAGTARNLNRMLERYPNEYKIFPPTWLLPADLTDFKAQFTAKRNKTFIVKPSRGCQGKDIMLTRSLEGISLHENYIAQRYMHRPYLLDGYKFDLRIYVLLTSVEPLRVYLHTEGMVRICTSKYGPVTGSNLEDQCMHLTNYAINKHADGYVPAASSNDNGSHKRLLSSLLAHLSARGEDVPRLVQLMREAVVKCLIAVQPHLAHNYYACQQRRENPGSSCFELLGFDILLDHRLKPYLLEVNHSPSFTVDSPLDAHLKHTVLTDTLALVSFSRDEVGALRRQRPGRLEPGMLERLREMRAAYEDERVGRTGFERLYPNPPDPPAGLEPPRYEEFLKGAAQLFAHASLNGSRRTSCAAERGADNAAGTRTARAVAGAPLNPVAAAGLPAGAPGCAEKPSCAPGAGVSHGGSGCGSGGSGGGGGGGERAAQPDGCDVRSVARQRTPCVSQMQPTMAARLRTPPGTGSSVEARSGARGGAPAQSALPLRAAGESTAELAPPSASGASCELTVERLRQASEAERVVGASQIWRWEPSPSEPSLFDGQTPRVLALAEGGSFGACELRVCGHAPRGASAADTALCSPAS</sequence>
<name>A0A8J5XCG6_DIALT</name>
<dbReference type="GO" id="GO:0036064">
    <property type="term" value="C:ciliary basal body"/>
    <property type="evidence" value="ECO:0007669"/>
    <property type="project" value="TreeGrafter"/>
</dbReference>
<keyword evidence="6" id="KW-1185">Reference proteome</keyword>